<dbReference type="FunFam" id="3.40.50.300:FF:000589">
    <property type="entry name" value="ABC transporter, ATP-binding subunit"/>
    <property type="match status" value="1"/>
</dbReference>
<sequence>MNTVKSRLKQELVRGGAILMKNEAVAVEDLSKRFDGVQAVDGVSFAVERGELFGFLGPNGAGKTTTINMLTGLARPDSGVIRLCGVDCTTTPRTAQHLIGVVPDESNLYPELTGFENLCFCASLYGIRKDERRARARALLRDFDLAKAADRKFGGYSKGMKRKLTIAAGIIHRPDILFLDEPTTGIDVASGRQIRQLVADLHHAGTTIFLTTHYIEEAERLCNRIAFIVAGRIVGIDSVEHLIQPLQGRHVLEITCQEALTETVREGLSQAFPPLVISPPEQHSIRVESDSPVHVGPLVRRIEEQGFTVTEARRVRLSLEDVFVQITGIESGTMHHEKEMKGGKK</sequence>
<keyword evidence="10" id="KW-0378">Hydrolase</keyword>
<dbReference type="InterPro" id="IPR003439">
    <property type="entry name" value="ABC_transporter-like_ATP-bd"/>
</dbReference>
<dbReference type="InterPro" id="IPR027417">
    <property type="entry name" value="P-loop_NTPase"/>
</dbReference>
<evidence type="ECO:0000256" key="1">
    <source>
        <dbReference type="ARBA" id="ARBA00004236"/>
    </source>
</evidence>
<dbReference type="PANTHER" id="PTHR42711">
    <property type="entry name" value="ABC TRANSPORTER ATP-BINDING PROTEIN"/>
    <property type="match status" value="1"/>
</dbReference>
<keyword evidence="7" id="KW-1278">Translocase</keyword>
<keyword evidence="5" id="KW-0547">Nucleotide-binding</keyword>
<dbReference type="Proteomes" id="UP000181901">
    <property type="component" value="Unassembled WGS sequence"/>
</dbReference>
<dbReference type="PROSITE" id="PS50893">
    <property type="entry name" value="ABC_TRANSPORTER_2"/>
    <property type="match status" value="1"/>
</dbReference>
<organism evidence="10 11">
    <name type="scientific">Pseudodesulfovibrio hydrargyri</name>
    <dbReference type="NCBI Taxonomy" id="2125990"/>
    <lineage>
        <taxon>Bacteria</taxon>
        <taxon>Pseudomonadati</taxon>
        <taxon>Thermodesulfobacteriota</taxon>
        <taxon>Desulfovibrionia</taxon>
        <taxon>Desulfovibrionales</taxon>
        <taxon>Desulfovibrionaceae</taxon>
    </lineage>
</organism>
<keyword evidence="8" id="KW-0472">Membrane</keyword>
<gene>
    <name evidence="10" type="primary">drrA</name>
    <name evidence="10" type="ORF">BerOc1_01876</name>
</gene>
<keyword evidence="2" id="KW-0813">Transport</keyword>
<dbReference type="PROSITE" id="PS00211">
    <property type="entry name" value="ABC_TRANSPORTER_1"/>
    <property type="match status" value="1"/>
</dbReference>
<evidence type="ECO:0000256" key="7">
    <source>
        <dbReference type="ARBA" id="ARBA00022967"/>
    </source>
</evidence>
<dbReference type="AlphaFoldDB" id="A0A1J5MVV3"/>
<comment type="subcellular location">
    <subcellularLocation>
        <location evidence="1">Cell membrane</location>
    </subcellularLocation>
</comment>
<dbReference type="GO" id="GO:0016887">
    <property type="term" value="F:ATP hydrolysis activity"/>
    <property type="evidence" value="ECO:0007669"/>
    <property type="project" value="InterPro"/>
</dbReference>
<keyword evidence="6 10" id="KW-0067">ATP-binding</keyword>
<dbReference type="Gene3D" id="3.40.50.300">
    <property type="entry name" value="P-loop containing nucleotide triphosphate hydrolases"/>
    <property type="match status" value="1"/>
</dbReference>
<dbReference type="InterPro" id="IPR050763">
    <property type="entry name" value="ABC_transporter_ATP-binding"/>
</dbReference>
<evidence type="ECO:0000313" key="11">
    <source>
        <dbReference type="Proteomes" id="UP000181901"/>
    </source>
</evidence>
<dbReference type="SUPFAM" id="SSF52540">
    <property type="entry name" value="P-loop containing nucleoside triphosphate hydrolases"/>
    <property type="match status" value="1"/>
</dbReference>
<evidence type="ECO:0000256" key="4">
    <source>
        <dbReference type="ARBA" id="ARBA00022475"/>
    </source>
</evidence>
<keyword evidence="3" id="KW-0536">Nodulation</keyword>
<dbReference type="PANTHER" id="PTHR42711:SF18">
    <property type="entry name" value="ABC TRANSPORTER, ATP-BINDING PROTEIN"/>
    <property type="match status" value="1"/>
</dbReference>
<feature type="domain" description="ABC transporter" evidence="9">
    <location>
        <begin position="25"/>
        <end position="255"/>
    </location>
</feature>
<evidence type="ECO:0000313" key="10">
    <source>
        <dbReference type="EMBL" id="OIQ49948.1"/>
    </source>
</evidence>
<proteinExistence type="predicted"/>
<keyword evidence="11" id="KW-1185">Reference proteome</keyword>
<dbReference type="InterPro" id="IPR017871">
    <property type="entry name" value="ABC_transporter-like_CS"/>
</dbReference>
<evidence type="ECO:0000256" key="8">
    <source>
        <dbReference type="ARBA" id="ARBA00023136"/>
    </source>
</evidence>
<dbReference type="EC" id="3.6.3.-" evidence="10"/>
<dbReference type="GO" id="GO:0005886">
    <property type="term" value="C:plasma membrane"/>
    <property type="evidence" value="ECO:0007669"/>
    <property type="project" value="UniProtKB-SubCell"/>
</dbReference>
<dbReference type="GO" id="GO:0005524">
    <property type="term" value="F:ATP binding"/>
    <property type="evidence" value="ECO:0007669"/>
    <property type="project" value="UniProtKB-KW"/>
</dbReference>
<dbReference type="EMBL" id="LKAQ01000004">
    <property type="protein sequence ID" value="OIQ49948.1"/>
    <property type="molecule type" value="Genomic_DNA"/>
</dbReference>
<evidence type="ECO:0000256" key="5">
    <source>
        <dbReference type="ARBA" id="ARBA00022741"/>
    </source>
</evidence>
<evidence type="ECO:0000259" key="9">
    <source>
        <dbReference type="PROSITE" id="PS50893"/>
    </source>
</evidence>
<dbReference type="Pfam" id="PF00005">
    <property type="entry name" value="ABC_tran"/>
    <property type="match status" value="1"/>
</dbReference>
<reference evidence="10 11" key="1">
    <citation type="submission" date="2015-09" db="EMBL/GenBank/DDBJ databases">
        <title>Genome of Desulfovibrio dechloracetivorans BerOc1, a mercury methylating strain isolated from highly hydrocarbons and metals contaminated coastal sediments.</title>
        <authorList>
            <person name="Goni Urriza M."/>
            <person name="Gassie C."/>
            <person name="Bouchez O."/>
            <person name="Klopp C."/>
            <person name="Ranchou-Peyruse A."/>
            <person name="Remy G."/>
        </authorList>
    </citation>
    <scope>NUCLEOTIDE SEQUENCE [LARGE SCALE GENOMIC DNA]</scope>
    <source>
        <strain evidence="10 11">BerOc1</strain>
    </source>
</reference>
<name>A0A1J5MVV3_9BACT</name>
<evidence type="ECO:0000256" key="3">
    <source>
        <dbReference type="ARBA" id="ARBA00022458"/>
    </source>
</evidence>
<evidence type="ECO:0000256" key="2">
    <source>
        <dbReference type="ARBA" id="ARBA00022448"/>
    </source>
</evidence>
<dbReference type="SMART" id="SM00382">
    <property type="entry name" value="AAA"/>
    <property type="match status" value="1"/>
</dbReference>
<accession>A0A1J5MVV3</accession>
<evidence type="ECO:0000256" key="6">
    <source>
        <dbReference type="ARBA" id="ARBA00022840"/>
    </source>
</evidence>
<keyword evidence="4" id="KW-1003">Cell membrane</keyword>
<protein>
    <submittedName>
        <fullName evidence="10">Daunorubicin/doxorubicin resistance ATP-binding protein DrrA</fullName>
        <ecNumber evidence="10">3.6.3.-</ecNumber>
    </submittedName>
</protein>
<comment type="caution">
    <text evidence="10">The sequence shown here is derived from an EMBL/GenBank/DDBJ whole genome shotgun (WGS) entry which is preliminary data.</text>
</comment>
<dbReference type="InterPro" id="IPR003593">
    <property type="entry name" value="AAA+_ATPase"/>
</dbReference>